<reference evidence="2" key="2">
    <citation type="submission" date="2020-09" db="EMBL/GenBank/DDBJ databases">
        <authorList>
            <person name="Sun Q."/>
            <person name="Kim S."/>
        </authorList>
    </citation>
    <scope>NUCLEOTIDE SEQUENCE</scope>
    <source>
        <strain evidence="2">KCTC 12988</strain>
    </source>
</reference>
<gene>
    <name evidence="2" type="ORF">GCM10007100_21090</name>
</gene>
<keyword evidence="3" id="KW-1185">Reference proteome</keyword>
<evidence type="ECO:0000313" key="2">
    <source>
        <dbReference type="EMBL" id="GHC54453.1"/>
    </source>
</evidence>
<keyword evidence="1" id="KW-0812">Transmembrane</keyword>
<evidence type="ECO:0000313" key="3">
    <source>
        <dbReference type="Proteomes" id="UP000644507"/>
    </source>
</evidence>
<dbReference type="Proteomes" id="UP000644507">
    <property type="component" value="Unassembled WGS sequence"/>
</dbReference>
<dbReference type="EMBL" id="BMXI01000008">
    <property type="protein sequence ID" value="GHC54453.1"/>
    <property type="molecule type" value="Genomic_DNA"/>
</dbReference>
<feature type="transmembrane region" description="Helical" evidence="1">
    <location>
        <begin position="69"/>
        <end position="91"/>
    </location>
</feature>
<evidence type="ECO:0000256" key="1">
    <source>
        <dbReference type="SAM" id="Phobius"/>
    </source>
</evidence>
<name>A0A918TLC7_9BACT</name>
<proteinExistence type="predicted"/>
<sequence length="143" mass="16616">MTSLDRFINVVVKLAQPGSIVARYRLGVGLLYRKFQHIKKRIKSRHLPTDGFRDDLWKDGQEGQMYRHLYFHMACYLMGPLGWLLSWFIGLTDIKQASSGRLESASEVRDNIAGRECGRILTAYMMRRIDERTARAQLRRVLG</sequence>
<reference evidence="2" key="1">
    <citation type="journal article" date="2014" name="Int. J. Syst. Evol. Microbiol.">
        <title>Complete genome sequence of Corynebacterium casei LMG S-19264T (=DSM 44701T), isolated from a smear-ripened cheese.</title>
        <authorList>
            <consortium name="US DOE Joint Genome Institute (JGI-PGF)"/>
            <person name="Walter F."/>
            <person name="Albersmeier A."/>
            <person name="Kalinowski J."/>
            <person name="Ruckert C."/>
        </authorList>
    </citation>
    <scope>NUCLEOTIDE SEQUENCE</scope>
    <source>
        <strain evidence="2">KCTC 12988</strain>
    </source>
</reference>
<comment type="caution">
    <text evidence="2">The sequence shown here is derived from an EMBL/GenBank/DDBJ whole genome shotgun (WGS) entry which is preliminary data.</text>
</comment>
<accession>A0A918TLC7</accession>
<keyword evidence="1" id="KW-0472">Membrane</keyword>
<keyword evidence="1" id="KW-1133">Transmembrane helix</keyword>
<organism evidence="2 3">
    <name type="scientific">Roseibacillus persicicus</name>
    <dbReference type="NCBI Taxonomy" id="454148"/>
    <lineage>
        <taxon>Bacteria</taxon>
        <taxon>Pseudomonadati</taxon>
        <taxon>Verrucomicrobiota</taxon>
        <taxon>Verrucomicrobiia</taxon>
        <taxon>Verrucomicrobiales</taxon>
        <taxon>Verrucomicrobiaceae</taxon>
        <taxon>Roseibacillus</taxon>
    </lineage>
</organism>
<dbReference type="AlphaFoldDB" id="A0A918TLC7"/>
<protein>
    <submittedName>
        <fullName evidence="2">Uncharacterized protein</fullName>
    </submittedName>
</protein>
<dbReference type="RefSeq" id="WP_189569913.1">
    <property type="nucleotide sequence ID" value="NZ_BMXI01000008.1"/>
</dbReference>